<gene>
    <name evidence="1" type="ORF">KI387_016920</name>
</gene>
<proteinExistence type="predicted"/>
<dbReference type="Proteomes" id="UP000824469">
    <property type="component" value="Unassembled WGS sequence"/>
</dbReference>
<protein>
    <submittedName>
        <fullName evidence="1">Uncharacterized protein</fullName>
    </submittedName>
</protein>
<dbReference type="EMBL" id="JAHRHJ020000003">
    <property type="protein sequence ID" value="KAH9322281.1"/>
    <property type="molecule type" value="Genomic_DNA"/>
</dbReference>
<reference evidence="1 2" key="1">
    <citation type="journal article" date="2021" name="Nat. Plants">
        <title>The Taxus genome provides insights into paclitaxel biosynthesis.</title>
        <authorList>
            <person name="Xiong X."/>
            <person name="Gou J."/>
            <person name="Liao Q."/>
            <person name="Li Y."/>
            <person name="Zhou Q."/>
            <person name="Bi G."/>
            <person name="Li C."/>
            <person name="Du R."/>
            <person name="Wang X."/>
            <person name="Sun T."/>
            <person name="Guo L."/>
            <person name="Liang H."/>
            <person name="Lu P."/>
            <person name="Wu Y."/>
            <person name="Zhang Z."/>
            <person name="Ro D.K."/>
            <person name="Shang Y."/>
            <person name="Huang S."/>
            <person name="Yan J."/>
        </authorList>
    </citation>
    <scope>NUCLEOTIDE SEQUENCE [LARGE SCALE GENOMIC DNA]</scope>
    <source>
        <strain evidence="1">Ta-2019</strain>
    </source>
</reference>
<organism evidence="1 2">
    <name type="scientific">Taxus chinensis</name>
    <name type="common">Chinese yew</name>
    <name type="synonym">Taxus wallichiana var. chinensis</name>
    <dbReference type="NCBI Taxonomy" id="29808"/>
    <lineage>
        <taxon>Eukaryota</taxon>
        <taxon>Viridiplantae</taxon>
        <taxon>Streptophyta</taxon>
        <taxon>Embryophyta</taxon>
        <taxon>Tracheophyta</taxon>
        <taxon>Spermatophyta</taxon>
        <taxon>Pinopsida</taxon>
        <taxon>Pinidae</taxon>
        <taxon>Conifers II</taxon>
        <taxon>Cupressales</taxon>
        <taxon>Taxaceae</taxon>
        <taxon>Taxus</taxon>
    </lineage>
</organism>
<name>A0AA38LFS9_TAXCH</name>
<comment type="caution">
    <text evidence="1">The sequence shown here is derived from an EMBL/GenBank/DDBJ whole genome shotgun (WGS) entry which is preliminary data.</text>
</comment>
<evidence type="ECO:0000313" key="2">
    <source>
        <dbReference type="Proteomes" id="UP000824469"/>
    </source>
</evidence>
<dbReference type="AlphaFoldDB" id="A0AA38LFS9"/>
<accession>A0AA38LFS9</accession>
<evidence type="ECO:0000313" key="1">
    <source>
        <dbReference type="EMBL" id="KAH9322281.1"/>
    </source>
</evidence>
<sequence length="59" mass="6896">MQERHSQIAELEGSMRQCDRRAMTIVMEVVELGPVDRMPSIVFDHGLLTMLAEWWYSKS</sequence>
<keyword evidence="2" id="KW-1185">Reference proteome</keyword>
<feature type="non-terminal residue" evidence="1">
    <location>
        <position position="59"/>
    </location>
</feature>